<proteinExistence type="predicted"/>
<gene>
    <name evidence="1" type="ORF">LEP1GSC123_0882</name>
</gene>
<reference evidence="1 2" key="1">
    <citation type="submission" date="2013-01" db="EMBL/GenBank/DDBJ databases">
        <authorList>
            <person name="Harkins D.M."/>
            <person name="Durkin A.S."/>
            <person name="Brinkac L.M."/>
            <person name="Haft D.H."/>
            <person name="Selengut J.D."/>
            <person name="Sanka R."/>
            <person name="DePew J."/>
            <person name="Purushe J."/>
            <person name="Picardeau M."/>
            <person name="Werts C."/>
            <person name="Goarant C."/>
            <person name="Vinetz J.M."/>
            <person name="Sutton G.G."/>
            <person name="Nierman W.C."/>
            <person name="Fouts D.E."/>
        </authorList>
    </citation>
    <scope>NUCLEOTIDE SEQUENCE [LARGE SCALE GENOMIC DNA]</scope>
    <source>
        <strain evidence="1 2">200701203</strain>
    </source>
</reference>
<keyword evidence="1" id="KW-0449">Lipoprotein</keyword>
<protein>
    <submittedName>
        <fullName evidence="1">Putative lipoprotein</fullName>
    </submittedName>
</protein>
<comment type="caution">
    <text evidence="1">The sequence shown here is derived from an EMBL/GenBank/DDBJ whole genome shotgun (WGS) entry which is preliminary data.</text>
</comment>
<name>M3HXA9_LEPBO</name>
<dbReference type="EMBL" id="AKWO02000001">
    <property type="protein sequence ID" value="EMG02245.1"/>
    <property type="molecule type" value="Genomic_DNA"/>
</dbReference>
<dbReference type="PROSITE" id="PS51257">
    <property type="entry name" value="PROKAR_LIPOPROTEIN"/>
    <property type="match status" value="1"/>
</dbReference>
<evidence type="ECO:0000313" key="2">
    <source>
        <dbReference type="Proteomes" id="UP000011783"/>
    </source>
</evidence>
<sequence>MKRNITLVVLLIGGGLFLGACSKLAQVTNHKNCDPSLLNPSLEPTVPIFSEADATSVIKERITPGSVVRVYDYRNHEANPKPFVRIKTEKTEGWINPRCLVIGQDPSKSVFTWGARKDYVHFYNPEDHEHYPNGYEFKEYASLPKDKVPLAELAPELKNKLTLSQ</sequence>
<dbReference type="Proteomes" id="UP000011783">
    <property type="component" value="Unassembled WGS sequence"/>
</dbReference>
<dbReference type="BioCyc" id="LBOR1193007:G11KN-3427-MONOMER"/>
<organism evidence="1 2">
    <name type="scientific">Leptospira borgpetersenii str. 200701203</name>
    <dbReference type="NCBI Taxonomy" id="1193007"/>
    <lineage>
        <taxon>Bacteria</taxon>
        <taxon>Pseudomonadati</taxon>
        <taxon>Spirochaetota</taxon>
        <taxon>Spirochaetia</taxon>
        <taxon>Leptospirales</taxon>
        <taxon>Leptospiraceae</taxon>
        <taxon>Leptospira</taxon>
    </lineage>
</organism>
<dbReference type="NCBIfam" id="NF047704">
    <property type="entry name" value="Lsa16_fam_lipo"/>
    <property type="match status" value="1"/>
</dbReference>
<evidence type="ECO:0000313" key="1">
    <source>
        <dbReference type="EMBL" id="EMG02245.1"/>
    </source>
</evidence>
<accession>M3HXA9</accession>
<dbReference type="AlphaFoldDB" id="M3HXA9"/>